<dbReference type="EMBL" id="CAXIEN010000503">
    <property type="protein sequence ID" value="CAL1299479.1"/>
    <property type="molecule type" value="Genomic_DNA"/>
</dbReference>
<feature type="domain" description="Peptidase S1" evidence="1">
    <location>
        <begin position="20"/>
        <end position="70"/>
    </location>
</feature>
<dbReference type="GO" id="GO:0004252">
    <property type="term" value="F:serine-type endopeptidase activity"/>
    <property type="evidence" value="ECO:0007669"/>
    <property type="project" value="InterPro"/>
</dbReference>
<evidence type="ECO:0000259" key="1">
    <source>
        <dbReference type="Pfam" id="PF00089"/>
    </source>
</evidence>
<keyword evidence="3" id="KW-1185">Reference proteome</keyword>
<dbReference type="InterPro" id="IPR001254">
    <property type="entry name" value="Trypsin_dom"/>
</dbReference>
<sequence>MRNLADHFKGDSSVQPVWFKGDSGSAIFAKFEKKYFALGITSFGLSQAEVLCSLDKPAAFTKVYHYMKWIKKYVKNIPNP</sequence>
<proteinExistence type="predicted"/>
<evidence type="ECO:0000313" key="3">
    <source>
        <dbReference type="Proteomes" id="UP001497382"/>
    </source>
</evidence>
<accession>A0AAV2BVN0</accession>
<reference evidence="2 3" key="1">
    <citation type="submission" date="2024-04" db="EMBL/GenBank/DDBJ databases">
        <authorList>
            <person name="Rising A."/>
            <person name="Reimegard J."/>
            <person name="Sonavane S."/>
            <person name="Akerstrom W."/>
            <person name="Nylinder S."/>
            <person name="Hedman E."/>
            <person name="Kallberg Y."/>
        </authorList>
    </citation>
    <scope>NUCLEOTIDE SEQUENCE [LARGE SCALE GENOMIC DNA]</scope>
</reference>
<dbReference type="InterPro" id="IPR009003">
    <property type="entry name" value="Peptidase_S1_PA"/>
</dbReference>
<protein>
    <recommendedName>
        <fullName evidence="1">Peptidase S1 domain-containing protein</fullName>
    </recommendedName>
</protein>
<name>A0AAV2BVN0_9ARAC</name>
<evidence type="ECO:0000313" key="2">
    <source>
        <dbReference type="EMBL" id="CAL1299479.1"/>
    </source>
</evidence>
<dbReference type="SUPFAM" id="SSF50494">
    <property type="entry name" value="Trypsin-like serine proteases"/>
    <property type="match status" value="1"/>
</dbReference>
<organism evidence="2 3">
    <name type="scientific">Larinioides sclopetarius</name>
    <dbReference type="NCBI Taxonomy" id="280406"/>
    <lineage>
        <taxon>Eukaryota</taxon>
        <taxon>Metazoa</taxon>
        <taxon>Ecdysozoa</taxon>
        <taxon>Arthropoda</taxon>
        <taxon>Chelicerata</taxon>
        <taxon>Arachnida</taxon>
        <taxon>Araneae</taxon>
        <taxon>Araneomorphae</taxon>
        <taxon>Entelegynae</taxon>
        <taxon>Araneoidea</taxon>
        <taxon>Araneidae</taxon>
        <taxon>Larinioides</taxon>
    </lineage>
</organism>
<dbReference type="Proteomes" id="UP001497382">
    <property type="component" value="Unassembled WGS sequence"/>
</dbReference>
<dbReference type="AlphaFoldDB" id="A0AAV2BVN0"/>
<dbReference type="GO" id="GO:0006508">
    <property type="term" value="P:proteolysis"/>
    <property type="evidence" value="ECO:0007669"/>
    <property type="project" value="InterPro"/>
</dbReference>
<comment type="caution">
    <text evidence="2">The sequence shown here is derived from an EMBL/GenBank/DDBJ whole genome shotgun (WGS) entry which is preliminary data.</text>
</comment>
<dbReference type="Gene3D" id="2.40.10.10">
    <property type="entry name" value="Trypsin-like serine proteases"/>
    <property type="match status" value="1"/>
</dbReference>
<dbReference type="Pfam" id="PF00089">
    <property type="entry name" value="Trypsin"/>
    <property type="match status" value="1"/>
</dbReference>
<gene>
    <name evidence="2" type="ORF">LARSCL_LOCUS21381</name>
</gene>
<dbReference type="InterPro" id="IPR043504">
    <property type="entry name" value="Peptidase_S1_PA_chymotrypsin"/>
</dbReference>